<protein>
    <submittedName>
        <fullName evidence="1">Uncharacterized protein</fullName>
    </submittedName>
</protein>
<reference evidence="1 2" key="1">
    <citation type="journal article" date="2011" name="Stand. Genomic Sci.">
        <title>Complete genome sequence of Rhodospirillum rubrum type strain (S1).</title>
        <authorList>
            <person name="Munk A.C."/>
            <person name="Copeland A."/>
            <person name="Lucas S."/>
            <person name="Lapidus A."/>
            <person name="Del Rio T.G."/>
            <person name="Barry K."/>
            <person name="Detter J.C."/>
            <person name="Hammon N."/>
            <person name="Israni S."/>
            <person name="Pitluck S."/>
            <person name="Brettin T."/>
            <person name="Bruce D."/>
            <person name="Han C."/>
            <person name="Tapia R."/>
            <person name="Gilna P."/>
            <person name="Schmutz J."/>
            <person name="Larimer F."/>
            <person name="Land M."/>
            <person name="Kyrpides N.C."/>
            <person name="Mavromatis K."/>
            <person name="Richardson P."/>
            <person name="Rohde M."/>
            <person name="Goker M."/>
            <person name="Klenk H.P."/>
            <person name="Zhang Y."/>
            <person name="Roberts G.P."/>
            <person name="Reslewic S."/>
            <person name="Schwartz D.C."/>
        </authorList>
    </citation>
    <scope>NUCLEOTIDE SEQUENCE [LARGE SCALE GENOMIC DNA]</scope>
    <source>
        <strain evidence="2">ATCC 11170 / ATH 1.1.1 / DSM 467 / LMG 4362 / NCIMB 8255 / S1</strain>
    </source>
</reference>
<accession>Q2RPR3</accession>
<gene>
    <name evidence="1" type="ordered locus">Rru_A3087</name>
</gene>
<dbReference type="EMBL" id="CP000230">
    <property type="protein sequence ID" value="ABC23882.1"/>
    <property type="molecule type" value="Genomic_DNA"/>
</dbReference>
<proteinExistence type="predicted"/>
<dbReference type="PATRIC" id="fig|269796.9.peg.3200"/>
<dbReference type="AlphaFoldDB" id="Q2RPR3"/>
<dbReference type="KEGG" id="rru:Rru_A3087"/>
<dbReference type="STRING" id="269796.Rru_A3087"/>
<name>Q2RPR3_RHORT</name>
<evidence type="ECO:0000313" key="2">
    <source>
        <dbReference type="Proteomes" id="UP000001929"/>
    </source>
</evidence>
<keyword evidence="2" id="KW-1185">Reference proteome</keyword>
<organism evidence="1 2">
    <name type="scientific">Rhodospirillum rubrum (strain ATCC 11170 / ATH 1.1.1 / DSM 467 / LMG 4362 / NCIMB 8255 / S1)</name>
    <dbReference type="NCBI Taxonomy" id="269796"/>
    <lineage>
        <taxon>Bacteria</taxon>
        <taxon>Pseudomonadati</taxon>
        <taxon>Pseudomonadota</taxon>
        <taxon>Alphaproteobacteria</taxon>
        <taxon>Rhodospirillales</taxon>
        <taxon>Rhodospirillaceae</taxon>
        <taxon>Rhodospirillum</taxon>
    </lineage>
</organism>
<dbReference type="RefSeq" id="WP_011390835.1">
    <property type="nucleotide sequence ID" value="NC_007643.1"/>
</dbReference>
<evidence type="ECO:0000313" key="1">
    <source>
        <dbReference type="EMBL" id="ABC23882.1"/>
    </source>
</evidence>
<dbReference type="eggNOG" id="ENOG5033EE5">
    <property type="taxonomic scope" value="Bacteria"/>
</dbReference>
<dbReference type="HOGENOM" id="CLU_144180_0_0_5"/>
<dbReference type="Proteomes" id="UP000001929">
    <property type="component" value="Chromosome"/>
</dbReference>
<sequence>MTRPASDGCAAFAAKRPRSSRSGRRVLIAAVMALATLGACESNPMQVAAGAVDWYPVPLMAADLSTLILTDKTIVDNVYSLITGKDCSTIYAMDGDYYCREILPDNRAVLVALYCYRSLATVTCYDTPQPRRRNQQVAPPGQVISSRAERIGG</sequence>
<dbReference type="EnsemblBacteria" id="ABC23882">
    <property type="protein sequence ID" value="ABC23882"/>
    <property type="gene ID" value="Rru_A3087"/>
</dbReference>